<gene>
    <name evidence="1" type="ORF">RS81_02418</name>
</gene>
<name>A0A0M2H2W4_9MICO</name>
<reference evidence="1 2" key="1">
    <citation type="submission" date="2015-02" db="EMBL/GenBank/DDBJ databases">
        <title>Draft genome sequences of ten Microbacterium spp. with emphasis on heavy metal contaminated environments.</title>
        <authorList>
            <person name="Corretto E."/>
        </authorList>
    </citation>
    <scope>NUCLEOTIDE SEQUENCE [LARGE SCALE GENOMIC DNA]</scope>
    <source>
        <strain evidence="1 2">DSM 12510</strain>
    </source>
</reference>
<proteinExistence type="predicted"/>
<dbReference type="RefSeq" id="WP_052682541.1">
    <property type="nucleotide sequence ID" value="NZ_BAAAUP010000002.1"/>
</dbReference>
<evidence type="ECO:0000313" key="2">
    <source>
        <dbReference type="Proteomes" id="UP000033956"/>
    </source>
</evidence>
<evidence type="ECO:0008006" key="3">
    <source>
        <dbReference type="Google" id="ProtNLM"/>
    </source>
</evidence>
<comment type="caution">
    <text evidence="1">The sequence shown here is derived from an EMBL/GenBank/DDBJ whole genome shotgun (WGS) entry which is preliminary data.</text>
</comment>
<dbReference type="PATRIC" id="fig|92835.4.peg.2450"/>
<accession>A0A0M2H2W4</accession>
<organism evidence="1 2">
    <name type="scientific">Microbacterium terrae</name>
    <dbReference type="NCBI Taxonomy" id="69369"/>
    <lineage>
        <taxon>Bacteria</taxon>
        <taxon>Bacillati</taxon>
        <taxon>Actinomycetota</taxon>
        <taxon>Actinomycetes</taxon>
        <taxon>Micrococcales</taxon>
        <taxon>Microbacteriaceae</taxon>
        <taxon>Microbacterium</taxon>
    </lineage>
</organism>
<dbReference type="AlphaFoldDB" id="A0A0M2H2W4"/>
<dbReference type="EMBL" id="JYIZ01000054">
    <property type="protein sequence ID" value="KJL38623.1"/>
    <property type="molecule type" value="Genomic_DNA"/>
</dbReference>
<dbReference type="STRING" id="92835.RS81_02418"/>
<dbReference type="OrthoDB" id="1290722at2"/>
<keyword evidence="2" id="KW-1185">Reference proteome</keyword>
<sequence length="554" mass="58782">MPARTATAVDLDLAALADRARVSTSGDAYSPYLPAHRRAMRRALIAVALAVVDGAAAAEHRERTDAALDDLTLTQRPSGLFAGGDNGESPPDSSFTANDLCRAIRLIDRSGVAGLDAQRARLVEIGSRLAPALLVGGVHTPNHRWEIASALAALGEVLGHPSLSEGAIAWLAEGVDIDADGMYSERSANYAVHVSGPCLIELARLLGRDDLAAAVERNLRATLPLIDDRGRVETVHSRRQDQSGDFDAEPYLPLLLWAARRTQDARFTAAADDIVRRGLTDPASRLVEILDAHDDAPLPPGAPRSDHETAVLPSSGLVRWRDDALTTTVFAGSDFATTGRIASGLSNSSTLVRARRGDLELRALRIAPEFFGIGALRPRLVFADEHTAVLQESRSAAFYGPLPITRLRAGGDYPLTPDGRFFAAMDFGARPKHPHTLRSDVTISRAASGFTLDAAWQGMDVPVAVELVFPAGHSVLGADFDAAVDALVPTGASFVVRSPSGAELAVSWTGGEPAVTGFDEGESFTAVGGRDRVDGVRVLVPTRTTRDFVLTVSL</sequence>
<evidence type="ECO:0000313" key="1">
    <source>
        <dbReference type="EMBL" id="KJL38623.1"/>
    </source>
</evidence>
<protein>
    <recommendedName>
        <fullName evidence="3">Heparinase II/III-like protein</fullName>
    </recommendedName>
</protein>
<dbReference type="Proteomes" id="UP000033956">
    <property type="component" value="Unassembled WGS sequence"/>
</dbReference>